<evidence type="ECO:0000256" key="8">
    <source>
        <dbReference type="ARBA" id="ARBA00023163"/>
    </source>
</evidence>
<dbReference type="InterPro" id="IPR038635">
    <property type="entry name" value="CCR4-NOT_su2/3/5_C_sf"/>
</dbReference>
<feature type="compositionally biased region" description="Gly residues" evidence="11">
    <location>
        <begin position="451"/>
        <end position="460"/>
    </location>
</feature>
<keyword evidence="9 10" id="KW-0539">Nucleus</keyword>
<dbReference type="Pfam" id="PF04065">
    <property type="entry name" value="Not3"/>
    <property type="match status" value="1"/>
</dbReference>
<dbReference type="PANTHER" id="PTHR23326">
    <property type="entry name" value="CCR4 NOT-RELATED"/>
    <property type="match status" value="1"/>
</dbReference>
<keyword evidence="6" id="KW-0597">Phosphoprotein</keyword>
<dbReference type="InterPro" id="IPR040168">
    <property type="entry name" value="Not2/3/5"/>
</dbReference>
<name>A0AAW1NUF3_9CHLO</name>
<organism evidence="14 15">
    <name type="scientific">Symbiochloris irregularis</name>
    <dbReference type="NCBI Taxonomy" id="706552"/>
    <lineage>
        <taxon>Eukaryota</taxon>
        <taxon>Viridiplantae</taxon>
        <taxon>Chlorophyta</taxon>
        <taxon>core chlorophytes</taxon>
        <taxon>Trebouxiophyceae</taxon>
        <taxon>Trebouxiales</taxon>
        <taxon>Trebouxiaceae</taxon>
        <taxon>Symbiochloris</taxon>
    </lineage>
</organism>
<feature type="compositionally biased region" description="Low complexity" evidence="11">
    <location>
        <begin position="354"/>
        <end position="364"/>
    </location>
</feature>
<evidence type="ECO:0000256" key="10">
    <source>
        <dbReference type="PIRNR" id="PIRNR005290"/>
    </source>
</evidence>
<evidence type="ECO:0000256" key="11">
    <source>
        <dbReference type="SAM" id="MobiDB-lite"/>
    </source>
</evidence>
<dbReference type="PIRSF" id="PIRSF005290">
    <property type="entry name" value="NOT_su_3_5"/>
    <property type="match status" value="1"/>
</dbReference>
<dbReference type="GO" id="GO:0006355">
    <property type="term" value="P:regulation of DNA-templated transcription"/>
    <property type="evidence" value="ECO:0007669"/>
    <property type="project" value="InterPro"/>
</dbReference>
<feature type="domain" description="NOT2/NOT3/NOT5 C-terminal" evidence="13">
    <location>
        <begin position="599"/>
        <end position="715"/>
    </location>
</feature>
<dbReference type="EMBL" id="JALJOQ010000102">
    <property type="protein sequence ID" value="KAK9798124.1"/>
    <property type="molecule type" value="Genomic_DNA"/>
</dbReference>
<dbReference type="Pfam" id="PF04153">
    <property type="entry name" value="NOT2_3_5_C"/>
    <property type="match status" value="1"/>
</dbReference>
<comment type="subcellular location">
    <subcellularLocation>
        <location evidence="2 10">Cytoplasm</location>
    </subcellularLocation>
    <subcellularLocation>
        <location evidence="1 10">Nucleus</location>
    </subcellularLocation>
</comment>
<dbReference type="InterPro" id="IPR007207">
    <property type="entry name" value="Not_N"/>
</dbReference>
<comment type="caution">
    <text evidence="14">The sequence shown here is derived from an EMBL/GenBank/DDBJ whole genome shotgun (WGS) entry which is preliminary data.</text>
</comment>
<dbReference type="InterPro" id="IPR007282">
    <property type="entry name" value="NOT2/3/5_C"/>
</dbReference>
<protein>
    <recommendedName>
        <fullName evidence="16">CCR4-NOT transcription complex subunit 3</fullName>
    </recommendedName>
</protein>
<evidence type="ECO:0000256" key="1">
    <source>
        <dbReference type="ARBA" id="ARBA00004123"/>
    </source>
</evidence>
<evidence type="ECO:0000256" key="9">
    <source>
        <dbReference type="ARBA" id="ARBA00023242"/>
    </source>
</evidence>
<keyword evidence="4 10" id="KW-0963">Cytoplasm</keyword>
<keyword evidence="8 10" id="KW-0804">Transcription</keyword>
<evidence type="ECO:0000256" key="6">
    <source>
        <dbReference type="ARBA" id="ARBA00022553"/>
    </source>
</evidence>
<gene>
    <name evidence="14" type="ORF">WJX73_002449</name>
</gene>
<comment type="similarity">
    <text evidence="3 10">Belongs to the CNOT2/3/5 family.</text>
</comment>
<evidence type="ECO:0008006" key="16">
    <source>
        <dbReference type="Google" id="ProtNLM"/>
    </source>
</evidence>
<evidence type="ECO:0000256" key="2">
    <source>
        <dbReference type="ARBA" id="ARBA00004496"/>
    </source>
</evidence>
<keyword evidence="5 10" id="KW-0678">Repressor</keyword>
<evidence type="ECO:0000256" key="5">
    <source>
        <dbReference type="ARBA" id="ARBA00022491"/>
    </source>
</evidence>
<evidence type="ECO:0000259" key="12">
    <source>
        <dbReference type="Pfam" id="PF04065"/>
    </source>
</evidence>
<evidence type="ECO:0000256" key="7">
    <source>
        <dbReference type="ARBA" id="ARBA00023015"/>
    </source>
</evidence>
<feature type="region of interest" description="Disordered" evidence="11">
    <location>
        <begin position="245"/>
        <end position="278"/>
    </location>
</feature>
<keyword evidence="15" id="KW-1185">Reference proteome</keyword>
<evidence type="ECO:0000256" key="4">
    <source>
        <dbReference type="ARBA" id="ARBA00022490"/>
    </source>
</evidence>
<feature type="domain" description="CCR4-Not complex component Not N-terminal" evidence="12">
    <location>
        <begin position="4"/>
        <end position="232"/>
    </location>
</feature>
<dbReference type="GO" id="GO:0000932">
    <property type="term" value="C:P-body"/>
    <property type="evidence" value="ECO:0007669"/>
    <property type="project" value="UniProtKB-UniRule"/>
</dbReference>
<feature type="compositionally biased region" description="Pro residues" evidence="11">
    <location>
        <begin position="396"/>
        <end position="408"/>
    </location>
</feature>
<evidence type="ECO:0000256" key="3">
    <source>
        <dbReference type="ARBA" id="ARBA00007682"/>
    </source>
</evidence>
<evidence type="ECO:0000313" key="15">
    <source>
        <dbReference type="Proteomes" id="UP001465755"/>
    </source>
</evidence>
<feature type="compositionally biased region" description="Pro residues" evidence="11">
    <location>
        <begin position="481"/>
        <end position="491"/>
    </location>
</feature>
<dbReference type="AlphaFoldDB" id="A0AAW1NUF3"/>
<proteinExistence type="inferred from homology"/>
<feature type="compositionally biased region" description="Low complexity" evidence="11">
    <location>
        <begin position="384"/>
        <end position="395"/>
    </location>
</feature>
<keyword evidence="7 10" id="KW-0805">Transcription regulation</keyword>
<feature type="compositionally biased region" description="Basic and acidic residues" evidence="11">
    <location>
        <begin position="251"/>
        <end position="276"/>
    </location>
</feature>
<evidence type="ECO:0000259" key="13">
    <source>
        <dbReference type="Pfam" id="PF04153"/>
    </source>
</evidence>
<dbReference type="GO" id="GO:0005634">
    <property type="term" value="C:nucleus"/>
    <property type="evidence" value="ECO:0007669"/>
    <property type="project" value="UniProtKB-SubCell"/>
</dbReference>
<dbReference type="Gene3D" id="2.30.30.1020">
    <property type="entry name" value="CCR4-NOT complex subunit 2/3/5, C-terminal domain"/>
    <property type="match status" value="1"/>
</dbReference>
<accession>A0AAW1NUF3</accession>
<sequence length="721" mass="77956">MGANRKLQLEIDRTLKKVTEGIEVFDQIWEKVYDNETGLALKEKHEADLKKEIKKLQRYRDQIKTWISGSDIKDKSALLEARKAVERQMERFKVCEKETKTKAFSKEGLGQAAKLDPREKKRQELTEWISERINKLNEDLEGFDAEIETLGTGGGKRKGKVPPRLTHLEESATRHRAHVTRLEAMLRLLDNEALDVEDVAVEGVKDLLDDYLERHQDDFEEFDTPDDIYEGIMPQLEGLETMVPAPVTHIKTKDGGRDKDKDKEKERERERDRERAAAAAVKLQLSQQAGVNLKLEEDSLAAEKASASLNSARKPPAEGKRAAAAAAVAAAADQANASVSSAASTAPLTPGRSQPAAQPAPAAALHADGDATLQPVSEDHGKPAKGAAAPAAVAVTPPPMARPPPLPGPAGGAAQVAPSPMPPSGISKSWVLPANGSGPPFLGQGEAGRQDSGGSGAVGRGGRHGDPKAPGVLHHLSQPTSPSPSPSPSPSSPLGRSAAGSVGNVASRSLDGLGMAAGPSRDMDAASAGRASLFGSVGEGDAQAGLGPDDSAERAPSPVHLPAILYTARNSALLSASAERSMPQTGDALWSPVPARVRAVPPGSWPESYPRIRPAAMDSPGLFERLDPEALFFAFYHQPATHQQYLAARELKRQSWRYHKQHGAWFQRHEEPKKTTDEYEHGTYVYFDPHIQNDDKQSGWCYRLKQDFMFKYDALEEELAP</sequence>
<reference evidence="14 15" key="1">
    <citation type="journal article" date="2024" name="Nat. Commun.">
        <title>Phylogenomics reveals the evolutionary origins of lichenization in chlorophyte algae.</title>
        <authorList>
            <person name="Puginier C."/>
            <person name="Libourel C."/>
            <person name="Otte J."/>
            <person name="Skaloud P."/>
            <person name="Haon M."/>
            <person name="Grisel S."/>
            <person name="Petersen M."/>
            <person name="Berrin J.G."/>
            <person name="Delaux P.M."/>
            <person name="Dal Grande F."/>
            <person name="Keller J."/>
        </authorList>
    </citation>
    <scope>NUCLEOTIDE SEQUENCE [LARGE SCALE GENOMIC DNA]</scope>
    <source>
        <strain evidence="14 15">SAG 2036</strain>
    </source>
</reference>
<dbReference type="Proteomes" id="UP001465755">
    <property type="component" value="Unassembled WGS sequence"/>
</dbReference>
<evidence type="ECO:0000313" key="14">
    <source>
        <dbReference type="EMBL" id="KAK9798124.1"/>
    </source>
</evidence>
<dbReference type="InterPro" id="IPR012270">
    <property type="entry name" value="CCR4-NOT_su3/5"/>
</dbReference>
<feature type="region of interest" description="Disordered" evidence="11">
    <location>
        <begin position="342"/>
        <end position="506"/>
    </location>
</feature>
<dbReference type="GO" id="GO:0030015">
    <property type="term" value="C:CCR4-NOT core complex"/>
    <property type="evidence" value="ECO:0007669"/>
    <property type="project" value="UniProtKB-UniRule"/>
</dbReference>